<evidence type="ECO:0000256" key="1">
    <source>
        <dbReference type="SAM" id="MobiDB-lite"/>
    </source>
</evidence>
<dbReference type="Proteomes" id="UP001500124">
    <property type="component" value="Unassembled WGS sequence"/>
</dbReference>
<feature type="region of interest" description="Disordered" evidence="1">
    <location>
        <begin position="1"/>
        <end position="85"/>
    </location>
</feature>
<proteinExistence type="predicted"/>
<reference evidence="3" key="1">
    <citation type="journal article" date="2019" name="Int. J. Syst. Evol. Microbiol.">
        <title>The Global Catalogue of Microorganisms (GCM) 10K type strain sequencing project: providing services to taxonomists for standard genome sequencing and annotation.</title>
        <authorList>
            <consortium name="The Broad Institute Genomics Platform"/>
            <consortium name="The Broad Institute Genome Sequencing Center for Infectious Disease"/>
            <person name="Wu L."/>
            <person name="Ma J."/>
        </authorList>
    </citation>
    <scope>NUCLEOTIDE SEQUENCE [LARGE SCALE GENOMIC DNA]</scope>
    <source>
        <strain evidence="3">JCM 18410</strain>
    </source>
</reference>
<name>A0ABP9LPJ1_9ACTN</name>
<organism evidence="2 3">
    <name type="scientific">Streptomyces similanensis</name>
    <dbReference type="NCBI Taxonomy" id="1274988"/>
    <lineage>
        <taxon>Bacteria</taxon>
        <taxon>Bacillati</taxon>
        <taxon>Actinomycetota</taxon>
        <taxon>Actinomycetes</taxon>
        <taxon>Kitasatosporales</taxon>
        <taxon>Streptomycetaceae</taxon>
        <taxon>Streptomyces</taxon>
    </lineage>
</organism>
<feature type="compositionally biased region" description="Basic and acidic residues" evidence="1">
    <location>
        <begin position="34"/>
        <end position="45"/>
    </location>
</feature>
<accession>A0ABP9LPJ1</accession>
<dbReference type="EMBL" id="BAABKC010000135">
    <property type="protein sequence ID" value="GAA5080446.1"/>
    <property type="molecule type" value="Genomic_DNA"/>
</dbReference>
<evidence type="ECO:0000313" key="2">
    <source>
        <dbReference type="EMBL" id="GAA5080446.1"/>
    </source>
</evidence>
<evidence type="ECO:0000313" key="3">
    <source>
        <dbReference type="Proteomes" id="UP001500124"/>
    </source>
</evidence>
<protein>
    <submittedName>
        <fullName evidence="2">Uncharacterized protein</fullName>
    </submittedName>
</protein>
<comment type="caution">
    <text evidence="2">The sequence shown here is derived from an EMBL/GenBank/DDBJ whole genome shotgun (WGS) entry which is preliminary data.</text>
</comment>
<sequence>MCPAPTTTLRPIGAGSRPLFDPHGSTRTIPDSPLIDRRGRTHAPDGGKYPEYPGGDEGGEGAANTSAAAVGGGTPPGERPVHTVPEAGGRALCTVFPAGR</sequence>
<keyword evidence="3" id="KW-1185">Reference proteome</keyword>
<gene>
    <name evidence="2" type="ORF">GCM10023336_73740</name>
</gene>